<reference evidence="2" key="1">
    <citation type="submission" date="2022-03" db="EMBL/GenBank/DDBJ databases">
        <authorList>
            <person name="Tunstrom K."/>
        </authorList>
    </citation>
    <scope>NUCLEOTIDE SEQUENCE</scope>
</reference>
<accession>A0AAU9UAZ3</accession>
<feature type="domain" description="Reverse transcriptase" evidence="1">
    <location>
        <begin position="454"/>
        <end position="720"/>
    </location>
</feature>
<proteinExistence type="predicted"/>
<dbReference type="Proteomes" id="UP001153954">
    <property type="component" value="Unassembled WGS sequence"/>
</dbReference>
<dbReference type="InterPro" id="IPR005135">
    <property type="entry name" value="Endo/exonuclease/phosphatase"/>
</dbReference>
<sequence>MISNKLDAVLISESHVTERSFFQIPGYCTYLTPHPDGSAHAGTAIIIRQHLKHSVIEPFTTSHLQATTIRVKDRGDYITLSAIYCPPRHIINEAMFTAYFKTLGNRFISGGDWNAKHTFWGSRYTHSRGRELKMSIDTNRLRPISTGEPTYWPTDFKKRPYLLDFFVTKNIGHLYTSIESSLDGSSDHSPVILEVSTIIPATEDSLEHLCNSRTDWESFGDYLTENINLKIPLKTADDVDNACIYITNTIQIAAWINTPHTNQVHPRVWLPFEIKTKIEEKRRLRRVWQTSRDVADKTRLNSAIKELKDILKTTSNNLMKNNLEKMCHTGRGEYSLWKATKNTLNQPIRHLPPIRTGNSWARTNEEKAEAFATHLASVFRPNEPLDSDDAEIDDILAQDLQLCLPLKPTSPREISQTIALLDTNKAPGFDLITPRVLKELPKKCLTFLANLFNAILRTCHFPEVWKVSQVIMIPKPGKPVEETSSYRPISLTPVLSKLWEKIFLTRLKVCLDEGDIIPTHQFGFRQQHSTVEQVHRVYHTIRQCLEKKEYCSAAFLDVQQAFDKVWHKGLLCKIKLYLPHSVYLILESYLKDRYFQVKQQDARSNFYTSTAGVPQGSVLGPVLYNIFTCDLPLSPDVTVATFADDAAFLSCNKDPNLASFHLQKQMDKTKKWLNKWRIKPSASKSQHITFTLKTGDCPVIKLGEEELPKTTCVKYLGFYMDRRLTWGDHIKHKRDELNNRFRNLLWLLGRQATLSLSNKITVYCSILKPIWLYGIQIWGTACKSNIQIIQRAQNSMLRVIANAPWFVRNTEIHQHLSLPTVIEEINRYNSKHRKRLLSHPNPIANSILTMKKVKRLKRANVLDDVQI</sequence>
<dbReference type="CDD" id="cd01650">
    <property type="entry name" value="RT_nLTR_like"/>
    <property type="match status" value="1"/>
</dbReference>
<dbReference type="SUPFAM" id="SSF56672">
    <property type="entry name" value="DNA/RNA polymerases"/>
    <property type="match status" value="1"/>
</dbReference>
<dbReference type="AlphaFoldDB" id="A0AAU9UAZ3"/>
<dbReference type="EMBL" id="CAKOGL010000015">
    <property type="protein sequence ID" value="CAH2095178.1"/>
    <property type="molecule type" value="Genomic_DNA"/>
</dbReference>
<dbReference type="Pfam" id="PF14529">
    <property type="entry name" value="Exo_endo_phos_2"/>
    <property type="match status" value="1"/>
</dbReference>
<keyword evidence="3" id="KW-1185">Reference proteome</keyword>
<dbReference type="InterPro" id="IPR036691">
    <property type="entry name" value="Endo/exonu/phosph_ase_sf"/>
</dbReference>
<dbReference type="GO" id="GO:0003824">
    <property type="term" value="F:catalytic activity"/>
    <property type="evidence" value="ECO:0007669"/>
    <property type="project" value="InterPro"/>
</dbReference>
<dbReference type="SUPFAM" id="SSF56219">
    <property type="entry name" value="DNase I-like"/>
    <property type="match status" value="1"/>
</dbReference>
<comment type="caution">
    <text evidence="2">The sequence shown here is derived from an EMBL/GenBank/DDBJ whole genome shotgun (WGS) entry which is preliminary data.</text>
</comment>
<gene>
    <name evidence="2" type="ORF">EEDITHA_LOCUS10664</name>
</gene>
<dbReference type="InterPro" id="IPR043502">
    <property type="entry name" value="DNA/RNA_pol_sf"/>
</dbReference>
<dbReference type="Pfam" id="PF00078">
    <property type="entry name" value="RVT_1"/>
    <property type="match status" value="1"/>
</dbReference>
<dbReference type="PROSITE" id="PS50878">
    <property type="entry name" value="RT_POL"/>
    <property type="match status" value="1"/>
</dbReference>
<dbReference type="GO" id="GO:0071897">
    <property type="term" value="P:DNA biosynthetic process"/>
    <property type="evidence" value="ECO:0007669"/>
    <property type="project" value="UniProtKB-ARBA"/>
</dbReference>
<dbReference type="PANTHER" id="PTHR36688">
    <property type="entry name" value="ENDO/EXONUCLEASE/PHOSPHATASE DOMAIN-CONTAINING PROTEIN"/>
    <property type="match status" value="1"/>
</dbReference>
<dbReference type="InterPro" id="IPR052560">
    <property type="entry name" value="RdDP_mobile_element"/>
</dbReference>
<dbReference type="InterPro" id="IPR000477">
    <property type="entry name" value="RT_dom"/>
</dbReference>
<dbReference type="Gene3D" id="3.60.10.10">
    <property type="entry name" value="Endonuclease/exonuclease/phosphatase"/>
    <property type="match status" value="1"/>
</dbReference>
<dbReference type="PANTHER" id="PTHR36688:SF2">
    <property type="entry name" value="ENDONUCLEASE_EXONUCLEASE_PHOSPHATASE DOMAIN-CONTAINING PROTEIN"/>
    <property type="match status" value="1"/>
</dbReference>
<protein>
    <recommendedName>
        <fullName evidence="1">Reverse transcriptase domain-containing protein</fullName>
    </recommendedName>
</protein>
<name>A0AAU9UAZ3_EUPED</name>
<organism evidence="2 3">
    <name type="scientific">Euphydryas editha</name>
    <name type="common">Edith's checkerspot</name>
    <dbReference type="NCBI Taxonomy" id="104508"/>
    <lineage>
        <taxon>Eukaryota</taxon>
        <taxon>Metazoa</taxon>
        <taxon>Ecdysozoa</taxon>
        <taxon>Arthropoda</taxon>
        <taxon>Hexapoda</taxon>
        <taxon>Insecta</taxon>
        <taxon>Pterygota</taxon>
        <taxon>Neoptera</taxon>
        <taxon>Endopterygota</taxon>
        <taxon>Lepidoptera</taxon>
        <taxon>Glossata</taxon>
        <taxon>Ditrysia</taxon>
        <taxon>Papilionoidea</taxon>
        <taxon>Nymphalidae</taxon>
        <taxon>Nymphalinae</taxon>
        <taxon>Euphydryas</taxon>
    </lineage>
</organism>
<evidence type="ECO:0000313" key="3">
    <source>
        <dbReference type="Proteomes" id="UP001153954"/>
    </source>
</evidence>
<evidence type="ECO:0000259" key="1">
    <source>
        <dbReference type="PROSITE" id="PS50878"/>
    </source>
</evidence>
<evidence type="ECO:0000313" key="2">
    <source>
        <dbReference type="EMBL" id="CAH2095178.1"/>
    </source>
</evidence>